<evidence type="ECO:0000256" key="5">
    <source>
        <dbReference type="SAM" id="MobiDB-lite"/>
    </source>
</evidence>
<dbReference type="AlphaFoldDB" id="A0AAE1B432"/>
<feature type="transmembrane region" description="Helical" evidence="6">
    <location>
        <begin position="364"/>
        <end position="384"/>
    </location>
</feature>
<evidence type="ECO:0000256" key="4">
    <source>
        <dbReference type="ARBA" id="ARBA00023136"/>
    </source>
</evidence>
<dbReference type="GO" id="GO:0005385">
    <property type="term" value="F:zinc ion transmembrane transporter activity"/>
    <property type="evidence" value="ECO:0007669"/>
    <property type="project" value="TreeGrafter"/>
</dbReference>
<feature type="region of interest" description="Disordered" evidence="5">
    <location>
        <begin position="120"/>
        <end position="150"/>
    </location>
</feature>
<keyword evidence="4 6" id="KW-0472">Membrane</keyword>
<comment type="subcellular location">
    <subcellularLocation>
        <location evidence="1">Membrane</location>
        <topology evidence="1">Multi-pass membrane protein</topology>
    </subcellularLocation>
</comment>
<feature type="transmembrane region" description="Helical" evidence="6">
    <location>
        <begin position="333"/>
        <end position="352"/>
    </location>
</feature>
<dbReference type="GO" id="GO:0005886">
    <property type="term" value="C:plasma membrane"/>
    <property type="evidence" value="ECO:0007669"/>
    <property type="project" value="TreeGrafter"/>
</dbReference>
<reference evidence="7" key="1">
    <citation type="journal article" date="2023" name="G3 (Bethesda)">
        <title>A reference genome for the long-term kleptoplast-retaining sea slug Elysia crispata morphotype clarki.</title>
        <authorList>
            <person name="Eastman K.E."/>
            <person name="Pendleton A.L."/>
            <person name="Shaikh M.A."/>
            <person name="Suttiyut T."/>
            <person name="Ogas R."/>
            <person name="Tomko P."/>
            <person name="Gavelis G."/>
            <person name="Widhalm J.R."/>
            <person name="Wisecaver J.H."/>
        </authorList>
    </citation>
    <scope>NUCLEOTIDE SEQUENCE</scope>
    <source>
        <strain evidence="7">ECLA1</strain>
    </source>
</reference>
<name>A0AAE1B432_9GAST</name>
<evidence type="ECO:0000256" key="3">
    <source>
        <dbReference type="ARBA" id="ARBA00022989"/>
    </source>
</evidence>
<dbReference type="PANTHER" id="PTHR11040">
    <property type="entry name" value="ZINC/IRON TRANSPORTER"/>
    <property type="match status" value="1"/>
</dbReference>
<organism evidence="7 8">
    <name type="scientific">Elysia crispata</name>
    <name type="common">lettuce slug</name>
    <dbReference type="NCBI Taxonomy" id="231223"/>
    <lineage>
        <taxon>Eukaryota</taxon>
        <taxon>Metazoa</taxon>
        <taxon>Spiralia</taxon>
        <taxon>Lophotrochozoa</taxon>
        <taxon>Mollusca</taxon>
        <taxon>Gastropoda</taxon>
        <taxon>Heterobranchia</taxon>
        <taxon>Euthyneura</taxon>
        <taxon>Panpulmonata</taxon>
        <taxon>Sacoglossa</taxon>
        <taxon>Placobranchoidea</taxon>
        <taxon>Plakobranchidae</taxon>
        <taxon>Elysia</taxon>
    </lineage>
</organism>
<evidence type="ECO:0000313" key="7">
    <source>
        <dbReference type="EMBL" id="KAK3798805.1"/>
    </source>
</evidence>
<protein>
    <recommendedName>
        <fullName evidence="9">Zinc transporter ZIP1</fullName>
    </recommendedName>
</protein>
<dbReference type="Proteomes" id="UP001283361">
    <property type="component" value="Unassembled WGS sequence"/>
</dbReference>
<proteinExistence type="predicted"/>
<feature type="transmembrane region" description="Helical" evidence="6">
    <location>
        <begin position="240"/>
        <end position="261"/>
    </location>
</feature>
<accession>A0AAE1B432</accession>
<feature type="transmembrane region" description="Helical" evidence="6">
    <location>
        <begin position="87"/>
        <end position="104"/>
    </location>
</feature>
<evidence type="ECO:0008006" key="9">
    <source>
        <dbReference type="Google" id="ProtNLM"/>
    </source>
</evidence>
<feature type="transmembrane region" description="Helical" evidence="6">
    <location>
        <begin position="267"/>
        <end position="293"/>
    </location>
</feature>
<feature type="transmembrane region" description="Helical" evidence="6">
    <location>
        <begin position="6"/>
        <end position="26"/>
    </location>
</feature>
<keyword evidence="3 6" id="KW-1133">Transmembrane helix</keyword>
<gene>
    <name evidence="7" type="ORF">RRG08_040636</name>
</gene>
<evidence type="ECO:0000256" key="2">
    <source>
        <dbReference type="ARBA" id="ARBA00022692"/>
    </source>
</evidence>
<dbReference type="PANTHER" id="PTHR11040:SF140">
    <property type="entry name" value="ZRT (ZRT), IRT- (IRT-) LIKE PROTEIN TRANSPORTER"/>
    <property type="match status" value="1"/>
</dbReference>
<sequence>MDANSVKIICMVVLFFDTLVFGWPPYFLVRVSGEQSEKFNRIRKRVISYLTCFSGGVFLGACLLHLLPEGSEKVEEYLQKTESNVHYPLFEVMIAAGFFLIALIEQLAHKLLHASGHAHSHRPEVSCTSSERSLHDEASSSVRDSIPNIRSDTLPTFSGQGIRAEEQKGVAELSGSGTIPINMEYVPTHRNTRNRNVPVEHKRGNVAINDNALSSTELEQTHESEMVRALVTSESNPFRAILLLVALSFHTIFDGLAIGLTSSVSSVWQMFGAICIHKSLVALCLGTELFLVLKNKPLRAFLILFFFAFIAPLGIGLGMLLTSSNVNDDARTLTNGLLEGAATGTFLYVTFFEILREELVDKGGLLRLFLVVIGFGGMAAAKVMDAD</sequence>
<evidence type="ECO:0000256" key="6">
    <source>
        <dbReference type="SAM" id="Phobius"/>
    </source>
</evidence>
<keyword evidence="8" id="KW-1185">Reference proteome</keyword>
<evidence type="ECO:0000313" key="8">
    <source>
        <dbReference type="Proteomes" id="UP001283361"/>
    </source>
</evidence>
<evidence type="ECO:0000256" key="1">
    <source>
        <dbReference type="ARBA" id="ARBA00004141"/>
    </source>
</evidence>
<feature type="transmembrane region" description="Helical" evidence="6">
    <location>
        <begin position="46"/>
        <end position="67"/>
    </location>
</feature>
<feature type="transmembrane region" description="Helical" evidence="6">
    <location>
        <begin position="300"/>
        <end position="321"/>
    </location>
</feature>
<dbReference type="InterPro" id="IPR003689">
    <property type="entry name" value="ZIP"/>
</dbReference>
<comment type="caution">
    <text evidence="7">The sequence shown here is derived from an EMBL/GenBank/DDBJ whole genome shotgun (WGS) entry which is preliminary data.</text>
</comment>
<dbReference type="EMBL" id="JAWDGP010000623">
    <property type="protein sequence ID" value="KAK3798805.1"/>
    <property type="molecule type" value="Genomic_DNA"/>
</dbReference>
<feature type="compositionally biased region" description="Polar residues" evidence="5">
    <location>
        <begin position="139"/>
        <end position="150"/>
    </location>
</feature>
<dbReference type="Pfam" id="PF02535">
    <property type="entry name" value="Zip"/>
    <property type="match status" value="1"/>
</dbReference>
<keyword evidence="2 6" id="KW-0812">Transmembrane</keyword>